<keyword evidence="3" id="KW-1185">Reference proteome</keyword>
<dbReference type="RefSeq" id="WP_178086873.1">
    <property type="nucleotide sequence ID" value="NZ_CABFVA020000017.1"/>
</dbReference>
<protein>
    <submittedName>
        <fullName evidence="2">Uncharacterized protein</fullName>
    </submittedName>
</protein>
<dbReference type="AlphaFoldDB" id="A0A5E6MBW0"/>
<proteinExistence type="predicted"/>
<accession>A0A5E6MBW0</accession>
<evidence type="ECO:0000313" key="2">
    <source>
        <dbReference type="EMBL" id="VVM05270.1"/>
    </source>
</evidence>
<keyword evidence="1" id="KW-0812">Transmembrane</keyword>
<dbReference type="Proteomes" id="UP000334923">
    <property type="component" value="Unassembled WGS sequence"/>
</dbReference>
<sequence length="98" mass="11228">MSRDPLDDVLHSWRPEGRLPARFQAEVWERVAGRSREAVPAARLSRGAWVLFVAAVLLAFLLATGQASRWEKKRWSELKAQYFQEIDPQALASAQRRP</sequence>
<keyword evidence="1" id="KW-0472">Membrane</keyword>
<keyword evidence="1" id="KW-1133">Transmembrane helix</keyword>
<feature type="transmembrane region" description="Helical" evidence="1">
    <location>
        <begin position="47"/>
        <end position="65"/>
    </location>
</feature>
<organism evidence="2 3">
    <name type="scientific">Methylacidimicrobium tartarophylax</name>
    <dbReference type="NCBI Taxonomy" id="1041768"/>
    <lineage>
        <taxon>Bacteria</taxon>
        <taxon>Pseudomonadati</taxon>
        <taxon>Verrucomicrobiota</taxon>
        <taxon>Methylacidimicrobium</taxon>
    </lineage>
</organism>
<gene>
    <name evidence="2" type="ORF">MAMT_00544</name>
</gene>
<evidence type="ECO:0000313" key="3">
    <source>
        <dbReference type="Proteomes" id="UP000334923"/>
    </source>
</evidence>
<dbReference type="EMBL" id="CABFVA020000017">
    <property type="protein sequence ID" value="VVM05270.1"/>
    <property type="molecule type" value="Genomic_DNA"/>
</dbReference>
<reference evidence="2 3" key="1">
    <citation type="submission" date="2019-09" db="EMBL/GenBank/DDBJ databases">
        <authorList>
            <person name="Cremers G."/>
        </authorList>
    </citation>
    <scope>NUCLEOTIDE SEQUENCE [LARGE SCALE GENOMIC DNA]</scope>
    <source>
        <strain evidence="2">4A</strain>
    </source>
</reference>
<evidence type="ECO:0000256" key="1">
    <source>
        <dbReference type="SAM" id="Phobius"/>
    </source>
</evidence>
<name>A0A5E6MBW0_9BACT</name>